<evidence type="ECO:0000256" key="1">
    <source>
        <dbReference type="ARBA" id="ARBA00005753"/>
    </source>
</evidence>
<dbReference type="Gene3D" id="2.60.120.10">
    <property type="entry name" value="Jelly Rolls"/>
    <property type="match status" value="2"/>
</dbReference>
<dbReference type="CDD" id="cd00038">
    <property type="entry name" value="CAP_ED"/>
    <property type="match status" value="2"/>
</dbReference>
<dbReference type="InParanoid" id="T0QRG2"/>
<dbReference type="Proteomes" id="UP000030762">
    <property type="component" value="Unassembled WGS sequence"/>
</dbReference>
<keyword evidence="6 8" id="KW-0547">Nucleotide-binding</keyword>
<dbReference type="SMART" id="SM00100">
    <property type="entry name" value="cNMP"/>
    <property type="match status" value="2"/>
</dbReference>
<dbReference type="InterPro" id="IPR014710">
    <property type="entry name" value="RmlC-like_jellyroll"/>
</dbReference>
<dbReference type="GO" id="GO:0005952">
    <property type="term" value="C:cAMP-dependent protein kinase complex"/>
    <property type="evidence" value="ECO:0007669"/>
    <property type="project" value="InterPro"/>
</dbReference>
<dbReference type="eggNOG" id="KOG1113">
    <property type="taxonomic scope" value="Eukaryota"/>
</dbReference>
<keyword evidence="12" id="KW-1185">Reference proteome</keyword>
<dbReference type="PROSITE" id="PS50042">
    <property type="entry name" value="CNMP_BINDING_3"/>
    <property type="match status" value="2"/>
</dbReference>
<proteinExistence type="inferred from homology"/>
<dbReference type="OMA" id="NDYIIRQ"/>
<dbReference type="Pfam" id="PF00027">
    <property type="entry name" value="cNMP_binding"/>
    <property type="match status" value="2"/>
</dbReference>
<sequence>MVRQALSMVSGSGKREPDGPDGGPPAKRAKDMSVASSDAVLAEDDAEDRKRRAMAQSRGRRPSVSSGSLQNAAMAGPKKFVPKSDDAIERIKRAVASNFMFNSLDMEQQRDVIGAMEEKVVRRGDVVINQGEEGDYFYVIDDGEFDVFTRATGLATPVCHYVKGNTFGELALMYNSPRAATVVATTDAVLWALDRDTFRRIIVTASKLRSQKYEALLANMELMSHLTRPEVSIIADALQPATYRAGDVLIRQDDDDYHTFHFYLLLDGECNFVYSDEDGASSVVGSVGPGGYFGEKALTEKSKRAVSVVAATDVTCLSMDVATFERLMGPFQEIFARQITNYPNASEVHFALRQTRTGL</sequence>
<evidence type="ECO:0000313" key="11">
    <source>
        <dbReference type="EMBL" id="EQC36500.1"/>
    </source>
</evidence>
<dbReference type="GO" id="GO:0030552">
    <property type="term" value="F:cAMP binding"/>
    <property type="evidence" value="ECO:0007669"/>
    <property type="project" value="UniProtKB-KW"/>
</dbReference>
<keyword evidence="3" id="KW-0597">Phosphoprotein</keyword>
<dbReference type="EMBL" id="JH767147">
    <property type="protein sequence ID" value="EQC36500.1"/>
    <property type="molecule type" value="Genomic_DNA"/>
</dbReference>
<evidence type="ECO:0000256" key="3">
    <source>
        <dbReference type="ARBA" id="ARBA00022553"/>
    </source>
</evidence>
<protein>
    <recommendedName>
        <fullName evidence="2">cAMP-dependent protein kinase regulatory subunit</fullName>
    </recommendedName>
</protein>
<dbReference type="GO" id="GO:0033554">
    <property type="term" value="P:cellular response to stress"/>
    <property type="evidence" value="ECO:0007669"/>
    <property type="project" value="UniProtKB-ARBA"/>
</dbReference>
<feature type="binding site" evidence="8">
    <location>
        <position position="304"/>
    </location>
    <ligand>
        <name>3',5'-cyclic AMP</name>
        <dbReference type="ChEBI" id="CHEBI:58165"/>
        <label>2</label>
    </ligand>
</feature>
<keyword evidence="7 8" id="KW-0114">cAMP</keyword>
<feature type="region of interest" description="Disordered" evidence="9">
    <location>
        <begin position="1"/>
        <end position="77"/>
    </location>
</feature>
<dbReference type="InterPro" id="IPR050503">
    <property type="entry name" value="cAMP-dep_PK_reg_su-like"/>
</dbReference>
<dbReference type="InterPro" id="IPR018490">
    <property type="entry name" value="cNMP-bd_dom_sf"/>
</dbReference>
<organism evidence="11 12">
    <name type="scientific">Saprolegnia diclina (strain VS20)</name>
    <dbReference type="NCBI Taxonomy" id="1156394"/>
    <lineage>
        <taxon>Eukaryota</taxon>
        <taxon>Sar</taxon>
        <taxon>Stramenopiles</taxon>
        <taxon>Oomycota</taxon>
        <taxon>Saprolegniomycetes</taxon>
        <taxon>Saprolegniales</taxon>
        <taxon>Saprolegniaceae</taxon>
        <taxon>Saprolegnia</taxon>
    </lineage>
</organism>
<dbReference type="RefSeq" id="XP_008609921.1">
    <property type="nucleotide sequence ID" value="XM_008611699.1"/>
</dbReference>
<evidence type="ECO:0000256" key="7">
    <source>
        <dbReference type="ARBA" id="ARBA00023149"/>
    </source>
</evidence>
<evidence type="ECO:0000256" key="2">
    <source>
        <dbReference type="ARBA" id="ARBA00020355"/>
    </source>
</evidence>
<evidence type="ECO:0000256" key="5">
    <source>
        <dbReference type="ARBA" id="ARBA00022737"/>
    </source>
</evidence>
<dbReference type="PIRSF" id="PIRSF000548">
    <property type="entry name" value="PK_regulatory"/>
    <property type="match status" value="1"/>
</dbReference>
<feature type="domain" description="Cyclic nucleotide-binding" evidence="10">
    <location>
        <begin position="100"/>
        <end position="219"/>
    </location>
</feature>
<feature type="binding site" evidence="8">
    <location>
        <position position="169"/>
    </location>
    <ligand>
        <name>3',5'-cyclic AMP</name>
        <dbReference type="ChEBI" id="CHEBI:58165"/>
        <label>1</label>
    </ligand>
</feature>
<dbReference type="VEuPathDB" id="FungiDB:SDRG_05952"/>
<dbReference type="SUPFAM" id="SSF51206">
    <property type="entry name" value="cAMP-binding domain-like"/>
    <property type="match status" value="2"/>
</dbReference>
<dbReference type="GeneID" id="19946679"/>
<accession>T0QRG2</accession>
<dbReference type="PROSITE" id="PS00888">
    <property type="entry name" value="CNMP_BINDING_1"/>
    <property type="match status" value="1"/>
</dbReference>
<comment type="similarity">
    <text evidence="1">Belongs to the cAMP-dependent kinase regulatory chain family.</text>
</comment>
<dbReference type="AlphaFoldDB" id="T0QRG2"/>
<dbReference type="GO" id="GO:0034236">
    <property type="term" value="F:protein kinase A catalytic subunit binding"/>
    <property type="evidence" value="ECO:0007669"/>
    <property type="project" value="TreeGrafter"/>
</dbReference>
<dbReference type="PRINTS" id="PR00103">
    <property type="entry name" value="CAMPKINASE"/>
</dbReference>
<reference evidence="11 12" key="1">
    <citation type="submission" date="2012-04" db="EMBL/GenBank/DDBJ databases">
        <title>The Genome Sequence of Saprolegnia declina VS20.</title>
        <authorList>
            <consortium name="The Broad Institute Genome Sequencing Platform"/>
            <person name="Russ C."/>
            <person name="Nusbaum C."/>
            <person name="Tyler B."/>
            <person name="van West P."/>
            <person name="Dieguez-Uribeondo J."/>
            <person name="de Bruijn I."/>
            <person name="Tripathy S."/>
            <person name="Jiang R."/>
            <person name="Young S.K."/>
            <person name="Zeng Q."/>
            <person name="Gargeya S."/>
            <person name="Fitzgerald M."/>
            <person name="Haas B."/>
            <person name="Abouelleil A."/>
            <person name="Alvarado L."/>
            <person name="Arachchi H.M."/>
            <person name="Berlin A."/>
            <person name="Chapman S.B."/>
            <person name="Goldberg J."/>
            <person name="Griggs A."/>
            <person name="Gujja S."/>
            <person name="Hansen M."/>
            <person name="Howarth C."/>
            <person name="Imamovic A."/>
            <person name="Larimer J."/>
            <person name="McCowen C."/>
            <person name="Montmayeur A."/>
            <person name="Murphy C."/>
            <person name="Neiman D."/>
            <person name="Pearson M."/>
            <person name="Priest M."/>
            <person name="Roberts A."/>
            <person name="Saif S."/>
            <person name="Shea T."/>
            <person name="Sisk P."/>
            <person name="Sykes S."/>
            <person name="Wortman J."/>
            <person name="Nusbaum C."/>
            <person name="Birren B."/>
        </authorList>
    </citation>
    <scope>NUCLEOTIDE SEQUENCE [LARGE SCALE GENOMIC DNA]</scope>
    <source>
        <strain evidence="11 12">VS20</strain>
    </source>
</reference>
<keyword evidence="4 8" id="KW-0116">cAMP-binding</keyword>
<dbReference type="GO" id="GO:0005829">
    <property type="term" value="C:cytosol"/>
    <property type="evidence" value="ECO:0007669"/>
    <property type="project" value="TreeGrafter"/>
</dbReference>
<dbReference type="InterPro" id="IPR012198">
    <property type="entry name" value="cAMP_dep_PK_reg_su"/>
</dbReference>
<evidence type="ECO:0000256" key="9">
    <source>
        <dbReference type="SAM" id="MobiDB-lite"/>
    </source>
</evidence>
<name>T0QRG2_SAPDV</name>
<feature type="binding site" evidence="8">
    <location>
        <position position="178"/>
    </location>
    <ligand>
        <name>3',5'-cyclic AMP</name>
        <dbReference type="ChEBI" id="CHEBI:58165"/>
        <label>1</label>
    </ligand>
</feature>
<feature type="binding site" evidence="8">
    <location>
        <position position="295"/>
    </location>
    <ligand>
        <name>3',5'-cyclic AMP</name>
        <dbReference type="ChEBI" id="CHEBI:58165"/>
        <label>2</label>
    </ligand>
</feature>
<evidence type="ECO:0000256" key="8">
    <source>
        <dbReference type="PIRSR" id="PIRSR000548-1"/>
    </source>
</evidence>
<dbReference type="PANTHER" id="PTHR11635">
    <property type="entry name" value="CAMP-DEPENDENT PROTEIN KINASE REGULATORY CHAIN"/>
    <property type="match status" value="1"/>
</dbReference>
<dbReference type="FunFam" id="2.60.120.10:FF:000039">
    <property type="entry name" value="cAMP-dependent protein kinase regulatory subunit"/>
    <property type="match status" value="1"/>
</dbReference>
<dbReference type="PANTHER" id="PTHR11635:SF152">
    <property type="entry name" value="CAMP-DEPENDENT PROTEIN KINASE TYPE I REGULATORY SUBUNIT-RELATED"/>
    <property type="match status" value="1"/>
</dbReference>
<feature type="domain" description="Cyclic nucleotide-binding" evidence="10">
    <location>
        <begin position="222"/>
        <end position="345"/>
    </location>
</feature>
<keyword evidence="5" id="KW-0677">Repeat</keyword>
<evidence type="ECO:0000256" key="6">
    <source>
        <dbReference type="ARBA" id="ARBA00022741"/>
    </source>
</evidence>
<dbReference type="OrthoDB" id="417078at2759"/>
<evidence type="ECO:0000256" key="4">
    <source>
        <dbReference type="ARBA" id="ARBA00022566"/>
    </source>
</evidence>
<dbReference type="PROSITE" id="PS00889">
    <property type="entry name" value="CNMP_BINDING_2"/>
    <property type="match status" value="1"/>
</dbReference>
<dbReference type="STRING" id="1156394.T0QRG2"/>
<evidence type="ECO:0000313" key="12">
    <source>
        <dbReference type="Proteomes" id="UP000030762"/>
    </source>
</evidence>
<dbReference type="InterPro" id="IPR018488">
    <property type="entry name" value="cNMP-bd_CS"/>
</dbReference>
<gene>
    <name evidence="11" type="ORF">SDRG_05952</name>
</gene>
<dbReference type="InterPro" id="IPR000595">
    <property type="entry name" value="cNMP-bd_dom"/>
</dbReference>
<evidence type="ECO:0000259" key="10">
    <source>
        <dbReference type="PROSITE" id="PS50042"/>
    </source>
</evidence>
<dbReference type="GO" id="GO:0004862">
    <property type="term" value="F:cAMP-dependent protein kinase inhibitor activity"/>
    <property type="evidence" value="ECO:0007669"/>
    <property type="project" value="TreeGrafter"/>
</dbReference>